<gene>
    <name evidence="1" type="ORF">SVUK_LOCUS4032</name>
</gene>
<dbReference type="AlphaFoldDB" id="A0A3P7IU37"/>
<evidence type="ECO:0000313" key="2">
    <source>
        <dbReference type="Proteomes" id="UP000270094"/>
    </source>
</evidence>
<sequence length="189" mass="21552">MFQKGREEIEEKQAIQCLRMLTDAVERNPQNSVFGPLPSELELMTIIVYDFLGENSTKAGLWAYGYTKYPESPNLDRMFADYEELLQEIRALRFYDKDKPLSTSDAIKIINSLKFEENQANCLVLFAAPQDTKPLPILDPYSNIKRIVVVGFNDTELQYAAGERGVAVSVPYHYVDDDIFNVLDAINGR</sequence>
<proteinExistence type="predicted"/>
<name>A0A3P7IU37_STRVU</name>
<dbReference type="Proteomes" id="UP000270094">
    <property type="component" value="Unassembled WGS sequence"/>
</dbReference>
<keyword evidence="2" id="KW-1185">Reference proteome</keyword>
<reference evidence="1 2" key="1">
    <citation type="submission" date="2018-11" db="EMBL/GenBank/DDBJ databases">
        <authorList>
            <consortium name="Pathogen Informatics"/>
        </authorList>
    </citation>
    <scope>NUCLEOTIDE SEQUENCE [LARGE SCALE GENOMIC DNA]</scope>
</reference>
<dbReference type="OrthoDB" id="5871972at2759"/>
<accession>A0A3P7IU37</accession>
<organism evidence="1 2">
    <name type="scientific">Strongylus vulgaris</name>
    <name type="common">Blood worm</name>
    <dbReference type="NCBI Taxonomy" id="40348"/>
    <lineage>
        <taxon>Eukaryota</taxon>
        <taxon>Metazoa</taxon>
        <taxon>Ecdysozoa</taxon>
        <taxon>Nematoda</taxon>
        <taxon>Chromadorea</taxon>
        <taxon>Rhabditida</taxon>
        <taxon>Rhabditina</taxon>
        <taxon>Rhabditomorpha</taxon>
        <taxon>Strongyloidea</taxon>
        <taxon>Strongylidae</taxon>
        <taxon>Strongylus</taxon>
    </lineage>
</organism>
<protein>
    <submittedName>
        <fullName evidence="1">Uncharacterized protein</fullName>
    </submittedName>
</protein>
<dbReference type="EMBL" id="UYYB01010869">
    <property type="protein sequence ID" value="VDM69034.1"/>
    <property type="molecule type" value="Genomic_DNA"/>
</dbReference>
<evidence type="ECO:0000313" key="1">
    <source>
        <dbReference type="EMBL" id="VDM69034.1"/>
    </source>
</evidence>